<dbReference type="Proteomes" id="UP000466730">
    <property type="component" value="Unassembled WGS sequence"/>
</dbReference>
<dbReference type="Gene3D" id="2.60.200.20">
    <property type="match status" value="1"/>
</dbReference>
<comment type="caution">
    <text evidence="3">The sequence shown here is derived from an EMBL/GenBank/DDBJ whole genome shotgun (WGS) entry which is preliminary data.</text>
</comment>
<dbReference type="PROSITE" id="PS50006">
    <property type="entry name" value="FHA_DOMAIN"/>
    <property type="match status" value="1"/>
</dbReference>
<gene>
    <name evidence="3" type="primary">tagH</name>
    <name evidence="3" type="ORF">GH815_08730</name>
</gene>
<feature type="compositionally biased region" description="Pro residues" evidence="1">
    <location>
        <begin position="130"/>
        <end position="141"/>
    </location>
</feature>
<feature type="domain" description="FHA" evidence="2">
    <location>
        <begin position="26"/>
        <end position="76"/>
    </location>
</feature>
<evidence type="ECO:0000256" key="1">
    <source>
        <dbReference type="SAM" id="MobiDB-lite"/>
    </source>
</evidence>
<protein>
    <submittedName>
        <fullName evidence="3">Type VI secretion system-associated FHA domain protein TagH</fullName>
    </submittedName>
</protein>
<evidence type="ECO:0000259" key="2">
    <source>
        <dbReference type="PROSITE" id="PS50006"/>
    </source>
</evidence>
<dbReference type="EMBL" id="WJPO01000011">
    <property type="protein sequence ID" value="MRH21079.1"/>
    <property type="molecule type" value="Genomic_DNA"/>
</dbReference>
<dbReference type="SMART" id="SM00240">
    <property type="entry name" value="FHA"/>
    <property type="match status" value="1"/>
</dbReference>
<name>A0A844BEP8_9RHOB</name>
<organism evidence="3 4">
    <name type="scientific">Rhodovulum strictum</name>
    <dbReference type="NCBI Taxonomy" id="58314"/>
    <lineage>
        <taxon>Bacteria</taxon>
        <taxon>Pseudomonadati</taxon>
        <taxon>Pseudomonadota</taxon>
        <taxon>Alphaproteobacteria</taxon>
        <taxon>Rhodobacterales</taxon>
        <taxon>Paracoccaceae</taxon>
        <taxon>Rhodovulum</taxon>
    </lineage>
</organism>
<dbReference type="InterPro" id="IPR000253">
    <property type="entry name" value="FHA_dom"/>
</dbReference>
<accession>A0A844BEP8</accession>
<dbReference type="InterPro" id="IPR017735">
    <property type="entry name" value="T6SS_FHA"/>
</dbReference>
<dbReference type="InterPro" id="IPR008984">
    <property type="entry name" value="SMAD_FHA_dom_sf"/>
</dbReference>
<feature type="compositionally biased region" description="Low complexity" evidence="1">
    <location>
        <begin position="108"/>
        <end position="129"/>
    </location>
</feature>
<dbReference type="OrthoDB" id="273564at2"/>
<dbReference type="InterPro" id="IPR046883">
    <property type="entry name" value="T6SS_FHA_C"/>
</dbReference>
<dbReference type="Pfam" id="PF20232">
    <property type="entry name" value="T6SS_FHA_C"/>
    <property type="match status" value="1"/>
</dbReference>
<dbReference type="CDD" id="cd00060">
    <property type="entry name" value="FHA"/>
    <property type="match status" value="1"/>
</dbReference>
<dbReference type="SUPFAM" id="SSF49879">
    <property type="entry name" value="SMAD/FHA domain"/>
    <property type="match status" value="1"/>
</dbReference>
<evidence type="ECO:0000313" key="3">
    <source>
        <dbReference type="EMBL" id="MRH21079.1"/>
    </source>
</evidence>
<dbReference type="RefSeq" id="WP_153748389.1">
    <property type="nucleotide sequence ID" value="NZ_BAAADI010000011.1"/>
</dbReference>
<feature type="region of interest" description="Disordered" evidence="1">
    <location>
        <begin position="108"/>
        <end position="218"/>
    </location>
</feature>
<keyword evidence="4" id="KW-1185">Reference proteome</keyword>
<sequence>MTLVLILEHGPHPQAETRRSLDEGELTIGRDASADWRIDDPDRFVSRQHCAIHGEAGRFTVTDTSSGGLFVDGAERPLGLGNTATLEHGMRLRLGDYVLRVELGAAARPEPARAAPARDPFAFDFGEAPPYEPPPERPANLPPSFRGAMRSGDFTEPAQKGPGFQFDDPFTLEPAAPRRPPDPAPPPAGGYFDTASQRPPPEPPAAAPSAPDWRIAPQPAPTDAALRAAFYRGLGIEPPPAGTDPEAEMEALGARFRALTEGLMQLLRARAQEKQNVRVAQTVIGAAEVNPLKFLPTSREAVEALTIGRGPGYLPPDAAIAASFRDLADHQMRTWIAVQAALRQMVDRFDPAAIERDLEAEGRLQTLLAGGRGAKLWQLYEERYAQIARSAEDRFLGEIGAEFRAAYEDAKGR</sequence>
<dbReference type="AlphaFoldDB" id="A0A844BEP8"/>
<dbReference type="Pfam" id="PF00498">
    <property type="entry name" value="FHA"/>
    <property type="match status" value="1"/>
</dbReference>
<dbReference type="NCBIfam" id="TIGR03354">
    <property type="entry name" value="VI_FHA"/>
    <property type="match status" value="1"/>
</dbReference>
<evidence type="ECO:0000313" key="4">
    <source>
        <dbReference type="Proteomes" id="UP000466730"/>
    </source>
</evidence>
<proteinExistence type="predicted"/>
<reference evidence="3 4" key="1">
    <citation type="submission" date="2019-11" db="EMBL/GenBank/DDBJ databases">
        <title>Draft Whole-Genome sequence of the marine photosynthetic bacterium Rhodovulum strictum DSM 11289.</title>
        <authorList>
            <person name="Kyndt J.A."/>
            <person name="Meyer T.E."/>
        </authorList>
    </citation>
    <scope>NUCLEOTIDE SEQUENCE [LARGE SCALE GENOMIC DNA]</scope>
    <source>
        <strain evidence="3 4">DSM 11289</strain>
    </source>
</reference>